<evidence type="ECO:0000256" key="1">
    <source>
        <dbReference type="SAM" id="MobiDB-lite"/>
    </source>
</evidence>
<protein>
    <recommendedName>
        <fullName evidence="4">DUF2795 domain-containing protein</fullName>
    </recommendedName>
</protein>
<comment type="caution">
    <text evidence="2">The sequence shown here is derived from an EMBL/GenBank/DDBJ whole genome shotgun (WGS) entry which is preliminary data.</text>
</comment>
<accession>A0ABQ3SL81</accession>
<feature type="region of interest" description="Disordered" evidence="1">
    <location>
        <begin position="1"/>
        <end position="77"/>
    </location>
</feature>
<feature type="region of interest" description="Disordered" evidence="1">
    <location>
        <begin position="88"/>
        <end position="107"/>
    </location>
</feature>
<evidence type="ECO:0008006" key="4">
    <source>
        <dbReference type="Google" id="ProtNLM"/>
    </source>
</evidence>
<sequence>MRGPQGLEHPVHVDQPLPAARDRAGPPAARRSGCPGRAVHVPGFTESGTGGSSSGKTGAAKKRIRSASREDVSSLSKAGLYKRAAAAHLPGRSHMTHDDLVKALPRA</sequence>
<dbReference type="EMBL" id="BNEC01000005">
    <property type="protein sequence ID" value="GHI68894.1"/>
    <property type="molecule type" value="Genomic_DNA"/>
</dbReference>
<gene>
    <name evidence="2" type="ORF">Snoj_28120</name>
</gene>
<reference evidence="3" key="1">
    <citation type="submission" date="2023-07" db="EMBL/GenBank/DDBJ databases">
        <title>Whole genome shotgun sequence of Streptomyces nojiriensis NBRC 13794.</title>
        <authorList>
            <person name="Komaki H."/>
            <person name="Tamura T."/>
        </authorList>
    </citation>
    <scope>NUCLEOTIDE SEQUENCE [LARGE SCALE GENOMIC DNA]</scope>
    <source>
        <strain evidence="3">NBRC 13794</strain>
    </source>
</reference>
<feature type="compositionally biased region" description="Low complexity" evidence="1">
    <location>
        <begin position="25"/>
        <end position="38"/>
    </location>
</feature>
<organism evidence="2 3">
    <name type="scientific">Streptomyces nojiriensis</name>
    <dbReference type="NCBI Taxonomy" id="66374"/>
    <lineage>
        <taxon>Bacteria</taxon>
        <taxon>Bacillati</taxon>
        <taxon>Actinomycetota</taxon>
        <taxon>Actinomycetes</taxon>
        <taxon>Kitasatosporales</taxon>
        <taxon>Streptomycetaceae</taxon>
        <taxon>Streptomyces</taxon>
    </lineage>
</organism>
<dbReference type="Proteomes" id="UP000613974">
    <property type="component" value="Unassembled WGS sequence"/>
</dbReference>
<keyword evidence="3" id="KW-1185">Reference proteome</keyword>
<evidence type="ECO:0000313" key="3">
    <source>
        <dbReference type="Proteomes" id="UP000613974"/>
    </source>
</evidence>
<name>A0ABQ3SL81_9ACTN</name>
<proteinExistence type="predicted"/>
<evidence type="ECO:0000313" key="2">
    <source>
        <dbReference type="EMBL" id="GHI68894.1"/>
    </source>
</evidence>